<reference evidence="12" key="2">
    <citation type="submission" date="2025-09" db="UniProtKB">
        <authorList>
            <consortium name="Ensembl"/>
        </authorList>
    </citation>
    <scope>IDENTIFICATION</scope>
</reference>
<keyword evidence="10" id="KW-1015">Disulfide bond</keyword>
<dbReference type="InterPro" id="IPR018499">
    <property type="entry name" value="Tetraspanin/Peripherin"/>
</dbReference>
<dbReference type="InterPro" id="IPR000301">
    <property type="entry name" value="Tetraspanin_animals"/>
</dbReference>
<keyword evidence="6 11" id="KW-1133">Transmembrane helix</keyword>
<evidence type="ECO:0000256" key="6">
    <source>
        <dbReference type="ARBA" id="ARBA00022989"/>
    </source>
</evidence>
<dbReference type="GeneTree" id="ENSGT00940000158805"/>
<reference evidence="12" key="1">
    <citation type="submission" date="2025-08" db="UniProtKB">
        <authorList>
            <consortium name="Ensembl"/>
        </authorList>
    </citation>
    <scope>IDENTIFICATION</scope>
</reference>
<evidence type="ECO:0000256" key="10">
    <source>
        <dbReference type="ARBA" id="ARBA00023157"/>
    </source>
</evidence>
<dbReference type="Pfam" id="PF00335">
    <property type="entry name" value="Tetraspanin"/>
    <property type="match status" value="1"/>
</dbReference>
<name>A0A8C5CHK0_GADMO</name>
<dbReference type="PROSITE" id="PS00421">
    <property type="entry name" value="TM4_1"/>
    <property type="match status" value="1"/>
</dbReference>
<protein>
    <submittedName>
        <fullName evidence="12">CD81 molecule a</fullName>
    </submittedName>
</protein>
<feature type="transmembrane region" description="Helical" evidence="11">
    <location>
        <begin position="90"/>
        <end position="113"/>
    </location>
</feature>
<feature type="transmembrane region" description="Helical" evidence="11">
    <location>
        <begin position="12"/>
        <end position="35"/>
    </location>
</feature>
<keyword evidence="9 11" id="KW-0472">Membrane</keyword>
<dbReference type="Ensembl" id="ENSGMOT00000060703.1">
    <property type="protein sequence ID" value="ENSGMOP00000062507.1"/>
    <property type="gene ID" value="ENSGMOG00000004521.2"/>
</dbReference>
<sequence>MGVEGCTKCIKYLLFFFNFVFWLAGGIILGVALWLRHDTKTSKLLDIKFEEAQAPSTFYISVYILIAVGAVMMVVGFLGCYGAIQESQCLLGTFFACLVILFACEVAAGIWGYMHKDTVTKEMINFYDSIYDKAVSDTVTQDKKEAAASVLRGFHETNCHTRIEELFTDKIYLIGIAALAVAVIIIFEMIFSMVLCCGIRNSPVY</sequence>
<keyword evidence="7" id="KW-0446">Lipid-binding</keyword>
<evidence type="ECO:0000256" key="8">
    <source>
        <dbReference type="ARBA" id="ARBA00023130"/>
    </source>
</evidence>
<dbReference type="GO" id="GO:0008289">
    <property type="term" value="F:lipid binding"/>
    <property type="evidence" value="ECO:0007669"/>
    <property type="project" value="UniProtKB-KW"/>
</dbReference>
<evidence type="ECO:0000313" key="13">
    <source>
        <dbReference type="Proteomes" id="UP000694546"/>
    </source>
</evidence>
<keyword evidence="5" id="KW-0391">Immunity</keyword>
<dbReference type="PIRSF" id="PIRSF002419">
    <property type="entry name" value="Tetraspanin"/>
    <property type="match status" value="1"/>
</dbReference>
<evidence type="ECO:0000256" key="4">
    <source>
        <dbReference type="ARBA" id="ARBA00022692"/>
    </source>
</evidence>
<evidence type="ECO:0000256" key="2">
    <source>
        <dbReference type="ARBA" id="ARBA00006840"/>
    </source>
</evidence>
<gene>
    <name evidence="12" type="primary">cd81a</name>
</gene>
<evidence type="ECO:0000256" key="7">
    <source>
        <dbReference type="ARBA" id="ARBA00023121"/>
    </source>
</evidence>
<dbReference type="GO" id="GO:0002250">
    <property type="term" value="P:adaptive immune response"/>
    <property type="evidence" value="ECO:0007669"/>
    <property type="project" value="UniProtKB-KW"/>
</dbReference>
<dbReference type="InterPro" id="IPR018503">
    <property type="entry name" value="Tetraspanin_CS"/>
</dbReference>
<dbReference type="GO" id="GO:0016323">
    <property type="term" value="C:basolateral plasma membrane"/>
    <property type="evidence" value="ECO:0007669"/>
    <property type="project" value="UniProtKB-SubCell"/>
</dbReference>
<dbReference type="Proteomes" id="UP000694546">
    <property type="component" value="Chromosome 14"/>
</dbReference>
<comment type="similarity">
    <text evidence="2">Belongs to the tetraspanin (TM4SF) family.</text>
</comment>
<dbReference type="PANTHER" id="PTHR19282">
    <property type="entry name" value="TETRASPANIN"/>
    <property type="match status" value="1"/>
</dbReference>
<evidence type="ECO:0000313" key="12">
    <source>
        <dbReference type="Ensembl" id="ENSGMOP00000062507.1"/>
    </source>
</evidence>
<dbReference type="PRINTS" id="PR00259">
    <property type="entry name" value="TMFOUR"/>
</dbReference>
<dbReference type="InterPro" id="IPR008952">
    <property type="entry name" value="Tetraspanin_EC2_sf"/>
</dbReference>
<dbReference type="AlphaFoldDB" id="A0A8C5CHK0"/>
<evidence type="ECO:0000256" key="11">
    <source>
        <dbReference type="SAM" id="Phobius"/>
    </source>
</evidence>
<accession>A0A8C5CHK0</accession>
<feature type="transmembrane region" description="Helical" evidence="11">
    <location>
        <begin position="56"/>
        <end position="84"/>
    </location>
</feature>
<feature type="transmembrane region" description="Helical" evidence="11">
    <location>
        <begin position="171"/>
        <end position="195"/>
    </location>
</feature>
<dbReference type="PANTHER" id="PTHR19282:SF214">
    <property type="entry name" value="CD81 ANTIGEN"/>
    <property type="match status" value="1"/>
</dbReference>
<keyword evidence="4 11" id="KW-0812">Transmembrane</keyword>
<keyword evidence="3" id="KW-1003">Cell membrane</keyword>
<keyword evidence="13" id="KW-1185">Reference proteome</keyword>
<comment type="subcellular location">
    <subcellularLocation>
        <location evidence="1">Basolateral cell membrane</location>
        <topology evidence="1">Multi-pass membrane protein</topology>
    </subcellularLocation>
</comment>
<evidence type="ECO:0000256" key="3">
    <source>
        <dbReference type="ARBA" id="ARBA00022475"/>
    </source>
</evidence>
<keyword evidence="8" id="KW-1064">Adaptive immunity</keyword>
<evidence type="ECO:0000256" key="9">
    <source>
        <dbReference type="ARBA" id="ARBA00023136"/>
    </source>
</evidence>
<evidence type="ECO:0000256" key="1">
    <source>
        <dbReference type="ARBA" id="ARBA00004554"/>
    </source>
</evidence>
<organism evidence="12 13">
    <name type="scientific">Gadus morhua</name>
    <name type="common">Atlantic cod</name>
    <dbReference type="NCBI Taxonomy" id="8049"/>
    <lineage>
        <taxon>Eukaryota</taxon>
        <taxon>Metazoa</taxon>
        <taxon>Chordata</taxon>
        <taxon>Craniata</taxon>
        <taxon>Vertebrata</taxon>
        <taxon>Euteleostomi</taxon>
        <taxon>Actinopterygii</taxon>
        <taxon>Neopterygii</taxon>
        <taxon>Teleostei</taxon>
        <taxon>Neoteleostei</taxon>
        <taxon>Acanthomorphata</taxon>
        <taxon>Zeiogadaria</taxon>
        <taxon>Gadariae</taxon>
        <taxon>Gadiformes</taxon>
        <taxon>Gadoidei</taxon>
        <taxon>Gadidae</taxon>
        <taxon>Gadus</taxon>
    </lineage>
</organism>
<dbReference type="Gene3D" id="1.10.1450.10">
    <property type="entry name" value="Tetraspanin"/>
    <property type="match status" value="1"/>
</dbReference>
<proteinExistence type="inferred from homology"/>
<evidence type="ECO:0000256" key="5">
    <source>
        <dbReference type="ARBA" id="ARBA00022859"/>
    </source>
</evidence>